<dbReference type="InterPro" id="IPR052899">
    <property type="entry name" value="Class-I_DAHP_synthase"/>
</dbReference>
<keyword evidence="5" id="KW-1185">Reference proteome</keyword>
<dbReference type="InterPro" id="IPR013785">
    <property type="entry name" value="Aldolase_TIM"/>
</dbReference>
<keyword evidence="4" id="KW-0413">Isomerase</keyword>
<dbReference type="RefSeq" id="WP_346823365.1">
    <property type="nucleotide sequence ID" value="NZ_JBDKWZ010000015.1"/>
</dbReference>
<dbReference type="InterPro" id="IPR002701">
    <property type="entry name" value="CM_II_prokaryot"/>
</dbReference>
<dbReference type="GO" id="GO:0016740">
    <property type="term" value="F:transferase activity"/>
    <property type="evidence" value="ECO:0007669"/>
    <property type="project" value="UniProtKB-KW"/>
</dbReference>
<dbReference type="EMBL" id="JBDKWZ010000015">
    <property type="protein sequence ID" value="MEN7550583.1"/>
    <property type="molecule type" value="Genomic_DNA"/>
</dbReference>
<gene>
    <name evidence="4" type="ORF">AAG747_21865</name>
</gene>
<protein>
    <recommendedName>
        <fullName evidence="1">chorismate mutase</fullName>
        <ecNumber evidence="1">5.4.99.5</ecNumber>
    </recommendedName>
</protein>
<dbReference type="PANTHER" id="PTHR43018:SF1">
    <property type="entry name" value="PROTEIN AROA(G)"/>
    <property type="match status" value="1"/>
</dbReference>
<dbReference type="Gene3D" id="3.20.20.70">
    <property type="entry name" value="Aldolase class I"/>
    <property type="match status" value="1"/>
</dbReference>
<dbReference type="PROSITE" id="PS51168">
    <property type="entry name" value="CHORISMATE_MUT_2"/>
    <property type="match status" value="1"/>
</dbReference>
<dbReference type="SUPFAM" id="SSF51569">
    <property type="entry name" value="Aldolase"/>
    <property type="match status" value="1"/>
</dbReference>
<name>A0AAW9S9L2_9BACT</name>
<comment type="caution">
    <text evidence="4">The sequence shown here is derived from an EMBL/GenBank/DDBJ whole genome shotgun (WGS) entry which is preliminary data.</text>
</comment>
<evidence type="ECO:0000256" key="2">
    <source>
        <dbReference type="ARBA" id="ARBA00022679"/>
    </source>
</evidence>
<proteinExistence type="predicted"/>
<dbReference type="InterPro" id="IPR036979">
    <property type="entry name" value="CM_dom_sf"/>
</dbReference>
<dbReference type="Proteomes" id="UP001403385">
    <property type="component" value="Unassembled WGS sequence"/>
</dbReference>
<evidence type="ECO:0000313" key="4">
    <source>
        <dbReference type="EMBL" id="MEN7550583.1"/>
    </source>
</evidence>
<organism evidence="4 5">
    <name type="scientific">Rapidithrix thailandica</name>
    <dbReference type="NCBI Taxonomy" id="413964"/>
    <lineage>
        <taxon>Bacteria</taxon>
        <taxon>Pseudomonadati</taxon>
        <taxon>Bacteroidota</taxon>
        <taxon>Cytophagia</taxon>
        <taxon>Cytophagales</taxon>
        <taxon>Flammeovirgaceae</taxon>
        <taxon>Rapidithrix</taxon>
    </lineage>
</organism>
<dbReference type="SMART" id="SM00830">
    <property type="entry name" value="CM_2"/>
    <property type="match status" value="1"/>
</dbReference>
<keyword evidence="2" id="KW-0808">Transferase</keyword>
<dbReference type="EC" id="5.4.99.5" evidence="1"/>
<accession>A0AAW9S9L2</accession>
<feature type="domain" description="Chorismate mutase" evidence="3">
    <location>
        <begin position="268"/>
        <end position="359"/>
    </location>
</feature>
<dbReference type="InterPro" id="IPR036263">
    <property type="entry name" value="Chorismate_II_sf"/>
</dbReference>
<dbReference type="InterPro" id="IPR006218">
    <property type="entry name" value="DAHP1/KDSA"/>
</dbReference>
<dbReference type="Pfam" id="PF01817">
    <property type="entry name" value="CM_2"/>
    <property type="match status" value="1"/>
</dbReference>
<dbReference type="Gene3D" id="1.20.59.10">
    <property type="entry name" value="Chorismate mutase"/>
    <property type="match status" value="1"/>
</dbReference>
<sequence>MEDIQPIKNWEVVRGRSTPIAIAGPCSAETEEQLYQTCKGIKENVDITMLRAGIWKPRTRPNTFEGVGEIGLKWLKNVKEELQMPATVEVANAKHVELALKYEMDVLWIGARSTVNPFTVQEIADALKGVNVPVIVKNPINPDLALWLGAIERIYNSGIRDIAALHRGFSSHEETKYRNSPMWQLPITLKSKFPNISLLCDPSHIAGTRDLIYPVSQKAIDLDYDGLMIETHCDPDNALSDAKQQITPDRLAEVLAEVKIRKNKTDDVEFNSHLDDLRLKIDRVDKELLENLATRMNLVTEIGEYKRDNNVTVFQAERWIEVFQTRPALAKELGLTKRFAEQLYKLIHDESIRIQTKIMNSEPAE</sequence>
<dbReference type="GO" id="GO:0004106">
    <property type="term" value="F:chorismate mutase activity"/>
    <property type="evidence" value="ECO:0007669"/>
    <property type="project" value="UniProtKB-EC"/>
</dbReference>
<dbReference type="GO" id="GO:0046417">
    <property type="term" value="P:chorismate metabolic process"/>
    <property type="evidence" value="ECO:0007669"/>
    <property type="project" value="InterPro"/>
</dbReference>
<evidence type="ECO:0000259" key="3">
    <source>
        <dbReference type="PROSITE" id="PS51168"/>
    </source>
</evidence>
<evidence type="ECO:0000313" key="5">
    <source>
        <dbReference type="Proteomes" id="UP001403385"/>
    </source>
</evidence>
<reference evidence="4 5" key="1">
    <citation type="submission" date="2024-04" db="EMBL/GenBank/DDBJ databases">
        <title>Novel genus in family Flammeovirgaceae.</title>
        <authorList>
            <person name="Nguyen T.H."/>
            <person name="Vuong T.Q."/>
            <person name="Le H."/>
            <person name="Kim S.-G."/>
        </authorList>
    </citation>
    <scope>NUCLEOTIDE SEQUENCE [LARGE SCALE GENOMIC DNA]</scope>
    <source>
        <strain evidence="4 5">JCM 23209</strain>
    </source>
</reference>
<dbReference type="Pfam" id="PF00793">
    <property type="entry name" value="DAHP_synth_1"/>
    <property type="match status" value="1"/>
</dbReference>
<evidence type="ECO:0000256" key="1">
    <source>
        <dbReference type="ARBA" id="ARBA00012404"/>
    </source>
</evidence>
<dbReference type="SUPFAM" id="SSF48600">
    <property type="entry name" value="Chorismate mutase II"/>
    <property type="match status" value="1"/>
</dbReference>
<dbReference type="PANTHER" id="PTHR43018">
    <property type="entry name" value="PHOSPHO-2-DEHYDRO-3-DEOXYHEPTONATE ALDOLASE"/>
    <property type="match status" value="1"/>
</dbReference>
<dbReference type="AlphaFoldDB" id="A0AAW9S9L2"/>